<dbReference type="EMBL" id="CP055156">
    <property type="protein sequence ID" value="QNF34061.1"/>
    <property type="molecule type" value="Genomic_DNA"/>
</dbReference>
<dbReference type="KEGG" id="aswu:HUW51_15510"/>
<accession>A0A7G7GA77</accession>
<keyword evidence="1" id="KW-0732">Signal</keyword>
<evidence type="ECO:0008006" key="4">
    <source>
        <dbReference type="Google" id="ProtNLM"/>
    </source>
</evidence>
<protein>
    <recommendedName>
        <fullName evidence="4">Outer membrane beta-barrel protein</fullName>
    </recommendedName>
</protein>
<reference evidence="2 3" key="1">
    <citation type="journal article" date="2018" name="Int. J. Syst. Evol. Microbiol.">
        <title>Adhaeribacter swui sp. nov., isolated from wet mud.</title>
        <authorList>
            <person name="Kim D.U."/>
            <person name="Kim K.W."/>
            <person name="Kang M.S."/>
            <person name="Kim J.Y."/>
            <person name="Jang J.H."/>
            <person name="Kim M.K."/>
        </authorList>
    </citation>
    <scope>NUCLEOTIDE SEQUENCE [LARGE SCALE GENOMIC DNA]</scope>
    <source>
        <strain evidence="2 3">KCTC 52873</strain>
    </source>
</reference>
<feature type="signal peptide" evidence="1">
    <location>
        <begin position="1"/>
        <end position="22"/>
    </location>
</feature>
<sequence>MKMKYLVLALVLLVTGSSTSLAQKADSIVIKQKWYIPQQVSLQFAGNIGFLSAGFGYMLKDDKIDLDFLYGFTPGFEAGTSIHSLTGKFTYARWKKRLNSRYSWQPFQFGLGISYSLGPQFYTSLPKHYPDGYYFWTTSFRLIPFISTAVSKKVSEKYAFTGIKTVKSYLEAGTHDLAVLSVVTNKSLKPSDILSLAIGAKFIF</sequence>
<gene>
    <name evidence="2" type="ORF">HUW51_15510</name>
</gene>
<feature type="chain" id="PRO_5028999115" description="Outer membrane beta-barrel protein" evidence="1">
    <location>
        <begin position="23"/>
        <end position="204"/>
    </location>
</feature>
<dbReference type="RefSeq" id="WP_185270543.1">
    <property type="nucleotide sequence ID" value="NZ_CP055156.1"/>
</dbReference>
<name>A0A7G7GA77_9BACT</name>
<evidence type="ECO:0000313" key="3">
    <source>
        <dbReference type="Proteomes" id="UP000515237"/>
    </source>
</evidence>
<dbReference type="AlphaFoldDB" id="A0A7G7GA77"/>
<evidence type="ECO:0000256" key="1">
    <source>
        <dbReference type="SAM" id="SignalP"/>
    </source>
</evidence>
<proteinExistence type="predicted"/>
<dbReference type="Proteomes" id="UP000515237">
    <property type="component" value="Chromosome"/>
</dbReference>
<organism evidence="2 3">
    <name type="scientific">Adhaeribacter swui</name>
    <dbReference type="NCBI Taxonomy" id="2086471"/>
    <lineage>
        <taxon>Bacteria</taxon>
        <taxon>Pseudomonadati</taxon>
        <taxon>Bacteroidota</taxon>
        <taxon>Cytophagia</taxon>
        <taxon>Cytophagales</taxon>
        <taxon>Hymenobacteraceae</taxon>
        <taxon>Adhaeribacter</taxon>
    </lineage>
</organism>
<keyword evidence="3" id="KW-1185">Reference proteome</keyword>
<evidence type="ECO:0000313" key="2">
    <source>
        <dbReference type="EMBL" id="QNF34061.1"/>
    </source>
</evidence>